<sequence length="473" mass="50496">MSGILKVWIITLLLAFLAPQGHASPAAWVIDIKGAIGPATSDHMIRGLEFANEQNAPFVILRVDTPGGLSSAMRQMIKAILSSEIPIIAFVSPSGARAASAGTYLLYASHLAAMAPATNLGAATPVQIGTPSLPELPKTPTPKEESPDSPNDQPNNQANNQANDQPKDSETNSEHSATSAMERKIINDAVAYIQGLAELRQRNKTWAKQAVVKGASISSEQALKINVINYIAESIPDLLDQIDGQTIVINHRDIRIQSQKIDVYYHPIDWRSEFLGVITNPNVAYILLLIGIYGLIFEFSNPGMAVPGVIGAVCLLLAMYAFQVLPVNYAGLALIVLGLSLIIAEAFIPSFGILGFGGIAAFVMGSIILMDTKVPGFQIAIPLIASIAAAGALLLLITLILVVKARQQKVITGTSQLVGSSTSIERIHNGVPYVRLEGELWQAESHQPLDTDDKVKVTSVDGLILKVDKLPGE</sequence>
<dbReference type="InterPro" id="IPR029045">
    <property type="entry name" value="ClpP/crotonase-like_dom_sf"/>
</dbReference>
<evidence type="ECO:0000256" key="4">
    <source>
        <dbReference type="ARBA" id="ARBA00023136"/>
    </source>
</evidence>
<organism evidence="11 12">
    <name type="scientific">Litoribacillus peritrichatus</name>
    <dbReference type="NCBI Taxonomy" id="718191"/>
    <lineage>
        <taxon>Bacteria</taxon>
        <taxon>Pseudomonadati</taxon>
        <taxon>Pseudomonadota</taxon>
        <taxon>Gammaproteobacteria</taxon>
        <taxon>Oceanospirillales</taxon>
        <taxon>Oceanospirillaceae</taxon>
        <taxon>Litoribacillus</taxon>
    </lineage>
</organism>
<feature type="transmembrane region" description="Helical" evidence="6">
    <location>
        <begin position="351"/>
        <end position="370"/>
    </location>
</feature>
<dbReference type="Pfam" id="PF24961">
    <property type="entry name" value="NfeD_membrane"/>
    <property type="match status" value="1"/>
</dbReference>
<dbReference type="SUPFAM" id="SSF141322">
    <property type="entry name" value="NfeD domain-like"/>
    <property type="match status" value="1"/>
</dbReference>
<dbReference type="Proteomes" id="UP001501565">
    <property type="component" value="Unassembled WGS sequence"/>
</dbReference>
<feature type="domain" description="NfeD1b N-terminal" evidence="10">
    <location>
        <begin position="28"/>
        <end position="126"/>
    </location>
</feature>
<feature type="domain" description="NfeD integral membrane" evidence="9">
    <location>
        <begin position="282"/>
        <end position="397"/>
    </location>
</feature>
<keyword evidence="3 6" id="KW-1133">Transmembrane helix</keyword>
<protein>
    <submittedName>
        <fullName evidence="11">Nodulation protein NfeD</fullName>
    </submittedName>
</protein>
<feature type="signal peptide" evidence="7">
    <location>
        <begin position="1"/>
        <end position="23"/>
    </location>
</feature>
<comment type="caution">
    <text evidence="11">The sequence shown here is derived from an EMBL/GenBank/DDBJ whole genome shotgun (WGS) entry which is preliminary data.</text>
</comment>
<dbReference type="RefSeq" id="WP_344797184.1">
    <property type="nucleotide sequence ID" value="NZ_BAABBN010000004.1"/>
</dbReference>
<dbReference type="PANTHER" id="PTHR33507">
    <property type="entry name" value="INNER MEMBRANE PROTEIN YBBJ"/>
    <property type="match status" value="1"/>
</dbReference>
<dbReference type="Gene3D" id="3.90.226.10">
    <property type="entry name" value="2-enoyl-CoA Hydratase, Chain A, domain 1"/>
    <property type="match status" value="1"/>
</dbReference>
<evidence type="ECO:0000256" key="5">
    <source>
        <dbReference type="SAM" id="MobiDB-lite"/>
    </source>
</evidence>
<evidence type="ECO:0000256" key="3">
    <source>
        <dbReference type="ARBA" id="ARBA00022989"/>
    </source>
</evidence>
<feature type="transmembrane region" description="Helical" evidence="6">
    <location>
        <begin position="327"/>
        <end position="344"/>
    </location>
</feature>
<dbReference type="SUPFAM" id="SSF52096">
    <property type="entry name" value="ClpP/crotonase"/>
    <property type="match status" value="1"/>
</dbReference>
<feature type="transmembrane region" description="Helical" evidence="6">
    <location>
        <begin position="303"/>
        <end position="321"/>
    </location>
</feature>
<evidence type="ECO:0000313" key="12">
    <source>
        <dbReference type="Proteomes" id="UP001501565"/>
    </source>
</evidence>
<evidence type="ECO:0000259" key="8">
    <source>
        <dbReference type="Pfam" id="PF01957"/>
    </source>
</evidence>
<keyword evidence="7" id="KW-0732">Signal</keyword>
<feature type="transmembrane region" description="Helical" evidence="6">
    <location>
        <begin position="274"/>
        <end position="296"/>
    </location>
</feature>
<proteinExistence type="predicted"/>
<dbReference type="Gene3D" id="2.40.50.140">
    <property type="entry name" value="Nucleic acid-binding proteins"/>
    <property type="match status" value="1"/>
</dbReference>
<dbReference type="CDD" id="cd07020">
    <property type="entry name" value="Clp_protease_NfeD_1"/>
    <property type="match status" value="1"/>
</dbReference>
<dbReference type="PANTHER" id="PTHR33507:SF4">
    <property type="entry name" value="NODULATION COMPETITIVENESS PROTEIN NFED"/>
    <property type="match status" value="1"/>
</dbReference>
<dbReference type="InterPro" id="IPR052165">
    <property type="entry name" value="Membrane_assoc_protease"/>
</dbReference>
<accession>A0ABP7MG79</accession>
<gene>
    <name evidence="11" type="ORF">GCM10022277_15530</name>
</gene>
<evidence type="ECO:0000256" key="6">
    <source>
        <dbReference type="SAM" id="Phobius"/>
    </source>
</evidence>
<dbReference type="Pfam" id="PF01957">
    <property type="entry name" value="NfeD"/>
    <property type="match status" value="1"/>
</dbReference>
<dbReference type="InterPro" id="IPR056738">
    <property type="entry name" value="NfeD1b_N"/>
</dbReference>
<keyword evidence="12" id="KW-1185">Reference proteome</keyword>
<feature type="domain" description="NfeD-like C-terminal" evidence="8">
    <location>
        <begin position="417"/>
        <end position="469"/>
    </location>
</feature>
<evidence type="ECO:0000256" key="7">
    <source>
        <dbReference type="SAM" id="SignalP"/>
    </source>
</evidence>
<evidence type="ECO:0000313" key="11">
    <source>
        <dbReference type="EMBL" id="GAA3920732.1"/>
    </source>
</evidence>
<keyword evidence="2 6" id="KW-0812">Transmembrane</keyword>
<evidence type="ECO:0000256" key="1">
    <source>
        <dbReference type="ARBA" id="ARBA00004141"/>
    </source>
</evidence>
<dbReference type="InterPro" id="IPR002810">
    <property type="entry name" value="NfeD-like_C"/>
</dbReference>
<dbReference type="EMBL" id="BAABBN010000004">
    <property type="protein sequence ID" value="GAA3920732.1"/>
    <property type="molecule type" value="Genomic_DNA"/>
</dbReference>
<feature type="region of interest" description="Disordered" evidence="5">
    <location>
        <begin position="125"/>
        <end position="178"/>
    </location>
</feature>
<dbReference type="Pfam" id="PF25145">
    <property type="entry name" value="NfeD1b_N"/>
    <property type="match status" value="1"/>
</dbReference>
<reference evidence="12" key="1">
    <citation type="journal article" date="2019" name="Int. J. Syst. Evol. Microbiol.">
        <title>The Global Catalogue of Microorganisms (GCM) 10K type strain sequencing project: providing services to taxonomists for standard genome sequencing and annotation.</title>
        <authorList>
            <consortium name="The Broad Institute Genomics Platform"/>
            <consortium name="The Broad Institute Genome Sequencing Center for Infectious Disease"/>
            <person name="Wu L."/>
            <person name="Ma J."/>
        </authorList>
    </citation>
    <scope>NUCLEOTIDE SEQUENCE [LARGE SCALE GENOMIC DNA]</scope>
    <source>
        <strain evidence="12">JCM 17551</strain>
    </source>
</reference>
<evidence type="ECO:0000259" key="9">
    <source>
        <dbReference type="Pfam" id="PF24961"/>
    </source>
</evidence>
<evidence type="ECO:0000256" key="2">
    <source>
        <dbReference type="ARBA" id="ARBA00022692"/>
    </source>
</evidence>
<dbReference type="InterPro" id="IPR056739">
    <property type="entry name" value="NfeD_membrane"/>
</dbReference>
<dbReference type="InterPro" id="IPR012340">
    <property type="entry name" value="NA-bd_OB-fold"/>
</dbReference>
<comment type="subcellular location">
    <subcellularLocation>
        <location evidence="1">Membrane</location>
        <topology evidence="1">Multi-pass membrane protein</topology>
    </subcellularLocation>
</comment>
<name>A0ABP7MG79_9GAMM</name>
<evidence type="ECO:0000259" key="10">
    <source>
        <dbReference type="Pfam" id="PF25145"/>
    </source>
</evidence>
<feature type="transmembrane region" description="Helical" evidence="6">
    <location>
        <begin position="376"/>
        <end position="403"/>
    </location>
</feature>
<keyword evidence="4 6" id="KW-0472">Membrane</keyword>
<feature type="chain" id="PRO_5045595634" evidence="7">
    <location>
        <begin position="24"/>
        <end position="473"/>
    </location>
</feature>
<feature type="compositionally biased region" description="Low complexity" evidence="5">
    <location>
        <begin position="148"/>
        <end position="164"/>
    </location>
</feature>